<dbReference type="AlphaFoldDB" id="A0A1V6TR02"/>
<feature type="compositionally biased region" description="Polar residues" evidence="1">
    <location>
        <begin position="7"/>
        <end position="21"/>
    </location>
</feature>
<dbReference type="EMBL" id="MLKD01000003">
    <property type="protein sequence ID" value="OQE28711.1"/>
    <property type="molecule type" value="Genomic_DNA"/>
</dbReference>
<gene>
    <name evidence="2" type="ORF">PENSTE_c003G08569</name>
</gene>
<comment type="caution">
    <text evidence="2">The sequence shown here is derived from an EMBL/GenBank/DDBJ whole genome shotgun (WGS) entry which is preliminary data.</text>
</comment>
<feature type="compositionally biased region" description="Basic and acidic residues" evidence="1">
    <location>
        <begin position="62"/>
        <end position="73"/>
    </location>
</feature>
<feature type="compositionally biased region" description="Acidic residues" evidence="1">
    <location>
        <begin position="39"/>
        <end position="49"/>
    </location>
</feature>
<name>A0A1V6TR02_9EURO</name>
<proteinExistence type="predicted"/>
<feature type="region of interest" description="Disordered" evidence="1">
    <location>
        <begin position="1"/>
        <end position="84"/>
    </location>
</feature>
<organism evidence="2 3">
    <name type="scientific">Penicillium steckii</name>
    <dbReference type="NCBI Taxonomy" id="303698"/>
    <lineage>
        <taxon>Eukaryota</taxon>
        <taxon>Fungi</taxon>
        <taxon>Dikarya</taxon>
        <taxon>Ascomycota</taxon>
        <taxon>Pezizomycotina</taxon>
        <taxon>Eurotiomycetes</taxon>
        <taxon>Eurotiomycetidae</taxon>
        <taxon>Eurotiales</taxon>
        <taxon>Aspergillaceae</taxon>
        <taxon>Penicillium</taxon>
    </lineage>
</organism>
<reference evidence="3" key="1">
    <citation type="journal article" date="2017" name="Nat. Microbiol.">
        <title>Global analysis of biosynthetic gene clusters reveals vast potential of secondary metabolite production in Penicillium species.</title>
        <authorList>
            <person name="Nielsen J.C."/>
            <person name="Grijseels S."/>
            <person name="Prigent S."/>
            <person name="Ji B."/>
            <person name="Dainat J."/>
            <person name="Nielsen K.F."/>
            <person name="Frisvad J.C."/>
            <person name="Workman M."/>
            <person name="Nielsen J."/>
        </authorList>
    </citation>
    <scope>NUCLEOTIDE SEQUENCE [LARGE SCALE GENOMIC DNA]</scope>
    <source>
        <strain evidence="3">IBT 24891</strain>
    </source>
</reference>
<evidence type="ECO:0000313" key="3">
    <source>
        <dbReference type="Proteomes" id="UP000191285"/>
    </source>
</evidence>
<dbReference type="Proteomes" id="UP000191285">
    <property type="component" value="Unassembled WGS sequence"/>
</dbReference>
<dbReference type="OrthoDB" id="10595880at2759"/>
<sequence length="184" mass="20893">MTKISEESPQISHDTGVNKTPSALKKHRRKRRTKKNVSFDDEAEEDDGIEIITRVSGMQMGKAKDLRPRKIEVSESDESDFVPEASVSKRFPTLAPGDVNMTLDDNNDYLNTFKEACRDPQDRKKYFPLPNAVRRIRPWAGANMPPEIEEKVRTCLPKFPSIYRPFISSRALANASKKKNAGNN</sequence>
<evidence type="ECO:0000256" key="1">
    <source>
        <dbReference type="SAM" id="MobiDB-lite"/>
    </source>
</evidence>
<accession>A0A1V6TR02</accession>
<keyword evidence="3" id="KW-1185">Reference proteome</keyword>
<evidence type="ECO:0000313" key="2">
    <source>
        <dbReference type="EMBL" id="OQE28711.1"/>
    </source>
</evidence>
<protein>
    <submittedName>
        <fullName evidence="2">Uncharacterized protein</fullName>
    </submittedName>
</protein>
<feature type="compositionally biased region" description="Basic residues" evidence="1">
    <location>
        <begin position="24"/>
        <end position="35"/>
    </location>
</feature>